<feature type="domain" description="Phosphatidic acid phosphatase type 2/haloperoxidase" evidence="2">
    <location>
        <begin position="158"/>
        <end position="241"/>
    </location>
</feature>
<dbReference type="Proteomes" id="UP000325606">
    <property type="component" value="Chromosome"/>
</dbReference>
<reference evidence="3 4" key="1">
    <citation type="submission" date="2019-09" db="EMBL/GenBank/DDBJ databases">
        <title>Nitrincola iocasae sp. nov., a bacterium isolated from the sediment collected at a cold seep field in South China Sea.</title>
        <authorList>
            <person name="Zhang H."/>
            <person name="Wang H."/>
            <person name="Li C."/>
        </authorList>
    </citation>
    <scope>NUCLEOTIDE SEQUENCE [LARGE SCALE GENOMIC DNA]</scope>
    <source>
        <strain evidence="3 4">KXZD1103</strain>
    </source>
</reference>
<feature type="transmembrane region" description="Helical" evidence="1">
    <location>
        <begin position="35"/>
        <end position="57"/>
    </location>
</feature>
<proteinExistence type="predicted"/>
<dbReference type="SUPFAM" id="SSF48317">
    <property type="entry name" value="Acid phosphatase/Vanadium-dependent haloperoxidase"/>
    <property type="match status" value="1"/>
</dbReference>
<dbReference type="Pfam" id="PF01569">
    <property type="entry name" value="PAP2"/>
    <property type="match status" value="1"/>
</dbReference>
<feature type="transmembrane region" description="Helical" evidence="1">
    <location>
        <begin position="228"/>
        <end position="247"/>
    </location>
</feature>
<feature type="transmembrane region" description="Helical" evidence="1">
    <location>
        <begin position="117"/>
        <end position="135"/>
    </location>
</feature>
<dbReference type="EMBL" id="CP044222">
    <property type="protein sequence ID" value="QEW05176.1"/>
    <property type="molecule type" value="Genomic_DNA"/>
</dbReference>
<dbReference type="KEGG" id="nik:F5I99_00935"/>
<protein>
    <submittedName>
        <fullName evidence="3">Phosphatase PAP2 family protein</fullName>
    </submittedName>
</protein>
<sequence length="278" mass="31427">MTVTIGDDFITTHKDKRMTSISPVFGNQWRPIPLLMMHLIALLLMLSFIFPSGFQLWRQLDSSLFLTLNGTLAEGDTWAWIWAWANTRYKDMLLAIVMLIFIIFPGFGFRRQQLQQALVGFLALMLSLVVLRYFFYEFSEKLDLSGPSPSLVLSPAYLLTELFPDIPAKDGSGRSFPGDHATVLIVWAAYLIMNTRCLGSYLAVALASVMILPRVVGGAHWFSDVAVGGFSVALPLLAWAFYSPLLLRLTRWMEKAFLPLFQLIGRLPLLKQLPFFNP</sequence>
<evidence type="ECO:0000313" key="3">
    <source>
        <dbReference type="EMBL" id="QEW05176.1"/>
    </source>
</evidence>
<keyword evidence="1" id="KW-1133">Transmembrane helix</keyword>
<gene>
    <name evidence="3" type="ORF">F5I99_00935</name>
</gene>
<organism evidence="3 4">
    <name type="scientific">Nitrincola iocasae</name>
    <dbReference type="NCBI Taxonomy" id="2614693"/>
    <lineage>
        <taxon>Bacteria</taxon>
        <taxon>Pseudomonadati</taxon>
        <taxon>Pseudomonadota</taxon>
        <taxon>Gammaproteobacteria</taxon>
        <taxon>Oceanospirillales</taxon>
        <taxon>Oceanospirillaceae</taxon>
        <taxon>Nitrincola</taxon>
    </lineage>
</organism>
<keyword evidence="1" id="KW-0812">Transmembrane</keyword>
<evidence type="ECO:0000259" key="2">
    <source>
        <dbReference type="Pfam" id="PF01569"/>
    </source>
</evidence>
<feature type="transmembrane region" description="Helical" evidence="1">
    <location>
        <begin position="92"/>
        <end position="110"/>
    </location>
</feature>
<name>A0A5J6L9W9_9GAMM</name>
<accession>A0A5J6L9W9</accession>
<dbReference type="Gene3D" id="1.20.144.10">
    <property type="entry name" value="Phosphatidic acid phosphatase type 2/haloperoxidase"/>
    <property type="match status" value="1"/>
</dbReference>
<keyword evidence="1" id="KW-0472">Membrane</keyword>
<dbReference type="InterPro" id="IPR000326">
    <property type="entry name" value="PAP2/HPO"/>
</dbReference>
<evidence type="ECO:0000256" key="1">
    <source>
        <dbReference type="SAM" id="Phobius"/>
    </source>
</evidence>
<dbReference type="AlphaFoldDB" id="A0A5J6L9W9"/>
<dbReference type="CDD" id="cd01610">
    <property type="entry name" value="PAP2_like"/>
    <property type="match status" value="1"/>
</dbReference>
<dbReference type="InterPro" id="IPR036938">
    <property type="entry name" value="PAP2/HPO_sf"/>
</dbReference>
<keyword evidence="4" id="KW-1185">Reference proteome</keyword>
<evidence type="ECO:0000313" key="4">
    <source>
        <dbReference type="Proteomes" id="UP000325606"/>
    </source>
</evidence>